<feature type="domain" description="AMP-binding enzyme C-terminal" evidence="2">
    <location>
        <begin position="413"/>
        <end position="488"/>
    </location>
</feature>
<dbReference type="InterPro" id="IPR020845">
    <property type="entry name" value="AMP-binding_CS"/>
</dbReference>
<dbReference type="RefSeq" id="WP_387398594.1">
    <property type="nucleotide sequence ID" value="NZ_JBIAMT010000005.1"/>
</dbReference>
<comment type="caution">
    <text evidence="3">The sequence shown here is derived from an EMBL/GenBank/DDBJ whole genome shotgun (WGS) entry which is preliminary data.</text>
</comment>
<evidence type="ECO:0000259" key="2">
    <source>
        <dbReference type="Pfam" id="PF13193"/>
    </source>
</evidence>
<keyword evidence="4" id="KW-1185">Reference proteome</keyword>
<accession>A0ABW6P9I5</accession>
<dbReference type="EMBL" id="JBIAMT010000005">
    <property type="protein sequence ID" value="MFF0499820.1"/>
    <property type="molecule type" value="Genomic_DNA"/>
</dbReference>
<protein>
    <submittedName>
        <fullName evidence="3">Class I adenylate-forming enzyme family protein</fullName>
    </submittedName>
</protein>
<dbReference type="InterPro" id="IPR025110">
    <property type="entry name" value="AMP-bd_C"/>
</dbReference>
<organism evidence="3 4">
    <name type="scientific">Nocardia aobensis</name>
    <dbReference type="NCBI Taxonomy" id="257277"/>
    <lineage>
        <taxon>Bacteria</taxon>
        <taxon>Bacillati</taxon>
        <taxon>Actinomycetota</taxon>
        <taxon>Actinomycetes</taxon>
        <taxon>Mycobacteriales</taxon>
        <taxon>Nocardiaceae</taxon>
        <taxon>Nocardia</taxon>
    </lineage>
</organism>
<dbReference type="PROSITE" id="PS00455">
    <property type="entry name" value="AMP_BINDING"/>
    <property type="match status" value="1"/>
</dbReference>
<dbReference type="Gene3D" id="3.30.300.30">
    <property type="match status" value="1"/>
</dbReference>
<evidence type="ECO:0000313" key="3">
    <source>
        <dbReference type="EMBL" id="MFF0499820.1"/>
    </source>
</evidence>
<feature type="domain" description="AMP-dependent synthetase/ligase" evidence="1">
    <location>
        <begin position="9"/>
        <end position="362"/>
    </location>
</feature>
<dbReference type="InterPro" id="IPR042099">
    <property type="entry name" value="ANL_N_sf"/>
</dbReference>
<name>A0ABW6P9I5_9NOCA</name>
<proteinExistence type="predicted"/>
<dbReference type="PANTHER" id="PTHR43767:SF1">
    <property type="entry name" value="NONRIBOSOMAL PEPTIDE SYNTHASE PES1 (EUROFUNG)-RELATED"/>
    <property type="match status" value="1"/>
</dbReference>
<dbReference type="Gene3D" id="3.40.50.12780">
    <property type="entry name" value="N-terminal domain of ligase-like"/>
    <property type="match status" value="1"/>
</dbReference>
<dbReference type="Pfam" id="PF13193">
    <property type="entry name" value="AMP-binding_C"/>
    <property type="match status" value="1"/>
</dbReference>
<gene>
    <name evidence="3" type="ORF">ACFYU5_25705</name>
</gene>
<evidence type="ECO:0000313" key="4">
    <source>
        <dbReference type="Proteomes" id="UP001601442"/>
    </source>
</evidence>
<dbReference type="PANTHER" id="PTHR43767">
    <property type="entry name" value="LONG-CHAIN-FATTY-ACID--COA LIGASE"/>
    <property type="match status" value="1"/>
</dbReference>
<sequence length="510" mass="54375">MDDSYPELFRRRSLRDPDRPALRFEGRTWTYSQLRIEFESLATGLAELGVRRGDRVLYVGLNHPSLILAAFAVMDLGAVFVPVDPRLAGPERAWVLEDVRPTMAIVAEEFRADYDGVDPRVVVVTADGTGPGSVAGLVAAHDGGPRLPVRSSDLALILYTSGTTGRPKGVLHSHAMILANGINLARTFGVGRDDVGLVMTPMFHTAGFNTSTVELWAHGGEIVLLPRMDGPKALAAITQYGVTRIDTVTAALNVLYRTPGFLEADLSSIRSLNVGGAPIPAEQVDVFRRQGAQIYMAVGMTECTVVSALAPEKVTTKPGSVGTPLSLVDYRLVSPDSGEAVGGPDTVGELCLRGPSVTSGYWNNPAATAAAFDAEGWYHTGDLARFDRDGDLFLVGRAKDVIKTGGESVAAAEVEQVIASHPAVARCAVVGAPHERWGETIVAVVELVAGHTLDVTELREFCAPHLARFKLPTRLVHMDDLPLTASGKIVKPKLRERLADIPTTPAGGLG</sequence>
<evidence type="ECO:0000259" key="1">
    <source>
        <dbReference type="Pfam" id="PF00501"/>
    </source>
</evidence>
<dbReference type="Pfam" id="PF00501">
    <property type="entry name" value="AMP-binding"/>
    <property type="match status" value="1"/>
</dbReference>
<dbReference type="InterPro" id="IPR045851">
    <property type="entry name" value="AMP-bd_C_sf"/>
</dbReference>
<dbReference type="InterPro" id="IPR000873">
    <property type="entry name" value="AMP-dep_synth/lig_dom"/>
</dbReference>
<dbReference type="Proteomes" id="UP001601442">
    <property type="component" value="Unassembled WGS sequence"/>
</dbReference>
<dbReference type="InterPro" id="IPR050237">
    <property type="entry name" value="ATP-dep_AMP-bd_enzyme"/>
</dbReference>
<dbReference type="SUPFAM" id="SSF56801">
    <property type="entry name" value="Acetyl-CoA synthetase-like"/>
    <property type="match status" value="1"/>
</dbReference>
<reference evidence="3 4" key="1">
    <citation type="submission" date="2024-10" db="EMBL/GenBank/DDBJ databases">
        <title>The Natural Products Discovery Center: Release of the First 8490 Sequenced Strains for Exploring Actinobacteria Biosynthetic Diversity.</title>
        <authorList>
            <person name="Kalkreuter E."/>
            <person name="Kautsar S.A."/>
            <person name="Yang D."/>
            <person name="Bader C.D."/>
            <person name="Teijaro C.N."/>
            <person name="Fluegel L."/>
            <person name="Davis C.M."/>
            <person name="Simpson J.R."/>
            <person name="Lauterbach L."/>
            <person name="Steele A.D."/>
            <person name="Gui C."/>
            <person name="Meng S."/>
            <person name="Li G."/>
            <person name="Viehrig K."/>
            <person name="Ye F."/>
            <person name="Su P."/>
            <person name="Kiefer A.F."/>
            <person name="Nichols A."/>
            <person name="Cepeda A.J."/>
            <person name="Yan W."/>
            <person name="Fan B."/>
            <person name="Jiang Y."/>
            <person name="Adhikari A."/>
            <person name="Zheng C.-J."/>
            <person name="Schuster L."/>
            <person name="Cowan T.M."/>
            <person name="Smanski M.J."/>
            <person name="Chevrette M.G."/>
            <person name="De Carvalho L.P.S."/>
            <person name="Shen B."/>
        </authorList>
    </citation>
    <scope>NUCLEOTIDE SEQUENCE [LARGE SCALE GENOMIC DNA]</scope>
    <source>
        <strain evidence="3 4">NPDC004119</strain>
    </source>
</reference>